<dbReference type="EMBL" id="JAHRIO010080080">
    <property type="protein sequence ID" value="MEQ2183948.1"/>
    <property type="molecule type" value="Genomic_DNA"/>
</dbReference>
<reference evidence="1 2" key="1">
    <citation type="submission" date="2021-06" db="EMBL/GenBank/DDBJ databases">
        <authorList>
            <person name="Palmer J.M."/>
        </authorList>
    </citation>
    <scope>NUCLEOTIDE SEQUENCE [LARGE SCALE GENOMIC DNA]</scope>
    <source>
        <strain evidence="1 2">GA_2019</strain>
        <tissue evidence="1">Muscle</tissue>
    </source>
</reference>
<organism evidence="1 2">
    <name type="scientific">Goodea atripinnis</name>
    <dbReference type="NCBI Taxonomy" id="208336"/>
    <lineage>
        <taxon>Eukaryota</taxon>
        <taxon>Metazoa</taxon>
        <taxon>Chordata</taxon>
        <taxon>Craniata</taxon>
        <taxon>Vertebrata</taxon>
        <taxon>Euteleostomi</taxon>
        <taxon>Actinopterygii</taxon>
        <taxon>Neopterygii</taxon>
        <taxon>Teleostei</taxon>
        <taxon>Neoteleostei</taxon>
        <taxon>Acanthomorphata</taxon>
        <taxon>Ovalentaria</taxon>
        <taxon>Atherinomorphae</taxon>
        <taxon>Cyprinodontiformes</taxon>
        <taxon>Goodeidae</taxon>
        <taxon>Goodea</taxon>
    </lineage>
</organism>
<proteinExistence type="predicted"/>
<keyword evidence="2" id="KW-1185">Reference proteome</keyword>
<name>A0ABV0PKD1_9TELE</name>
<comment type="caution">
    <text evidence="1">The sequence shown here is derived from an EMBL/GenBank/DDBJ whole genome shotgun (WGS) entry which is preliminary data.</text>
</comment>
<protein>
    <submittedName>
        <fullName evidence="1">Uncharacterized protein</fullName>
    </submittedName>
</protein>
<evidence type="ECO:0000313" key="1">
    <source>
        <dbReference type="EMBL" id="MEQ2183948.1"/>
    </source>
</evidence>
<dbReference type="Proteomes" id="UP001476798">
    <property type="component" value="Unassembled WGS sequence"/>
</dbReference>
<accession>A0ABV0PKD1</accession>
<sequence>MNAKTNSSSEAAFEKSIKRVAHLLLQPRFSPNLQLSGVKFNNIPISGSNNVKTILKKLEKTQTFQLVHRVSRLKLQRQGFPQLWSHRLKPCTRTSQQIQNLSQYRKLGV</sequence>
<gene>
    <name evidence="1" type="ORF">GOODEAATRI_003115</name>
</gene>
<evidence type="ECO:0000313" key="2">
    <source>
        <dbReference type="Proteomes" id="UP001476798"/>
    </source>
</evidence>